<name>A0A848AQA6_9BACT</name>
<evidence type="ECO:0000313" key="2">
    <source>
        <dbReference type="Proteomes" id="UP000576225"/>
    </source>
</evidence>
<dbReference type="EMBL" id="JABAEW010000002">
    <property type="protein sequence ID" value="NMD85191.1"/>
    <property type="molecule type" value="Genomic_DNA"/>
</dbReference>
<dbReference type="RefSeq" id="WP_168961270.1">
    <property type="nucleotide sequence ID" value="NZ_CALXNT010000088.1"/>
</dbReference>
<gene>
    <name evidence="1" type="ORF">HF882_01185</name>
</gene>
<reference evidence="1 2" key="1">
    <citation type="submission" date="2020-04" db="EMBL/GenBank/DDBJ databases">
        <authorList>
            <person name="Hitch T.C.A."/>
            <person name="Wylensek D."/>
            <person name="Clavel T."/>
        </authorList>
    </citation>
    <scope>NUCLEOTIDE SEQUENCE [LARGE SCALE GENOMIC DNA]</scope>
    <source>
        <strain evidence="1 2">COR2-253-APC-1A</strain>
    </source>
</reference>
<proteinExistence type="predicted"/>
<accession>A0A848AQA6</accession>
<protein>
    <submittedName>
        <fullName evidence="1">Uncharacterized protein</fullName>
    </submittedName>
</protein>
<dbReference type="AlphaFoldDB" id="A0A848AQA6"/>
<evidence type="ECO:0000313" key="1">
    <source>
        <dbReference type="EMBL" id="NMD85191.1"/>
    </source>
</evidence>
<sequence length="67" mass="7231">MRIAKSNATVAGINFAIFADITLRGMIAVNEATGEEKIIIRSGYASKDLTIRKAVANAFSLPTFRSK</sequence>
<dbReference type="Proteomes" id="UP000576225">
    <property type="component" value="Unassembled WGS sequence"/>
</dbReference>
<organism evidence="1 2">
    <name type="scientific">Victivallis vadensis</name>
    <dbReference type="NCBI Taxonomy" id="172901"/>
    <lineage>
        <taxon>Bacteria</taxon>
        <taxon>Pseudomonadati</taxon>
        <taxon>Lentisphaerota</taxon>
        <taxon>Lentisphaeria</taxon>
        <taxon>Victivallales</taxon>
        <taxon>Victivallaceae</taxon>
        <taxon>Victivallis</taxon>
    </lineage>
</organism>
<comment type="caution">
    <text evidence="1">The sequence shown here is derived from an EMBL/GenBank/DDBJ whole genome shotgun (WGS) entry which is preliminary data.</text>
</comment>